<feature type="region of interest" description="Disordered" evidence="5">
    <location>
        <begin position="36"/>
        <end position="110"/>
    </location>
</feature>
<comment type="subcellular location">
    <subcellularLocation>
        <location evidence="1">Preautophagosomal structure membrane</location>
        <topology evidence="1">Peripheral membrane protein</topology>
    </subcellularLocation>
</comment>
<feature type="compositionally biased region" description="Basic and acidic residues" evidence="5">
    <location>
        <begin position="36"/>
        <end position="47"/>
    </location>
</feature>
<dbReference type="InterPro" id="IPR011009">
    <property type="entry name" value="Kinase-like_dom_sf"/>
</dbReference>
<protein>
    <recommendedName>
        <fullName evidence="4">Autophagy-related protein 1</fullName>
    </recommendedName>
</protein>
<keyword evidence="7" id="KW-0808">Transferase</keyword>
<dbReference type="STRING" id="1081102.A0A162K605"/>
<accession>A0A162K605</accession>
<dbReference type="Proteomes" id="UP000076874">
    <property type="component" value="Unassembled WGS sequence"/>
</dbReference>
<keyword evidence="3" id="KW-0072">Autophagy</keyword>
<dbReference type="Gene3D" id="1.10.510.10">
    <property type="entry name" value="Transferase(Phosphotransferase) domain 1"/>
    <property type="match status" value="1"/>
</dbReference>
<proteinExistence type="predicted"/>
<evidence type="ECO:0000256" key="4">
    <source>
        <dbReference type="ARBA" id="ARBA00030237"/>
    </source>
</evidence>
<sequence length="806" mass="86440">MANQDTIACLYPADNFVSVGNGLRVIYMTQNESRRIEPHLVDNDERPSSQAGNSIDNIEDSGDEGSDEGDDESGDGSSDSNSSIGDDNQTVDGENEAASQGHSAGLRLRFDDPRKHRAGIVFGTSPDADVVLPRRDSLVGLAPYQCALTFDDRGRLILRDLQNSAKKRGGTAVKYNDKGEQKRRNFTWILSGNECVENNRPVIIALHENLKFEIVVEKHDLASAAYQEKVAQFLECAVDNSLPPGESNTQRSDVTITPGGASKTITDPILIEDEELGEGGQAVVVRAWNVSTGEQYAIKRPKMEEFYDRLAKEVKFLKRTNHENIVRCIPELSATKPVPQLVLEYLPLGALHEQNRRTRLSLAETLAVLRQCLAALQYLHERVDLGGGHPLVHRDIKPSNILVAARAQPGGDGTGLHVKLADFGLSKDGQLITFCGTDPYQAPELYLGQAYDAAVDIWSLGLVVLECARRLEEQGPHRPDTAAWVASRSADADVWTRTVVVALADAVQDTGGCPLLAFLARGMLLLEPKRRYAARRCREAAEQLDAAAFRCAGYSLEEAEAAWDASAWDGDDKPSSSDMPAFSSSELPCFPPVGWTDVSSRHGGTPVAAGSASSQPAAATSTDAAPSSASAVARLKRKAQAPDEPPVRLSKRRRRRSDSAGEDDHAELSQFYALSSDPLHSLYMGSFSAKCPFGDGRGADSMCWSAAAASSTDQNASVSAVSAASAAPAAVLPGPPSAAAEPTSRDGTDVAAPYQDIVARTVSAASDVVMHQVRYLGELMQSWRAGDLAVPTDAAEESCNAETVSA</sequence>
<evidence type="ECO:0000256" key="1">
    <source>
        <dbReference type="ARBA" id="ARBA00004623"/>
    </source>
</evidence>
<dbReference type="EMBL" id="AZHD01000027">
    <property type="protein sequence ID" value="OAA53798.1"/>
    <property type="molecule type" value="Genomic_DNA"/>
</dbReference>
<feature type="domain" description="Protein kinase" evidence="6">
    <location>
        <begin position="270"/>
        <end position="544"/>
    </location>
</feature>
<dbReference type="InterPro" id="IPR008271">
    <property type="entry name" value="Ser/Thr_kinase_AS"/>
</dbReference>
<dbReference type="AlphaFoldDB" id="A0A162K605"/>
<evidence type="ECO:0000256" key="5">
    <source>
        <dbReference type="SAM" id="MobiDB-lite"/>
    </source>
</evidence>
<dbReference type="InterPro" id="IPR045269">
    <property type="entry name" value="Atg1-like"/>
</dbReference>
<dbReference type="SMART" id="SM00220">
    <property type="entry name" value="S_TKc"/>
    <property type="match status" value="1"/>
</dbReference>
<evidence type="ECO:0000256" key="3">
    <source>
        <dbReference type="ARBA" id="ARBA00023006"/>
    </source>
</evidence>
<dbReference type="GO" id="GO:0010506">
    <property type="term" value="P:regulation of autophagy"/>
    <property type="evidence" value="ECO:0007669"/>
    <property type="project" value="InterPro"/>
</dbReference>
<keyword evidence="8" id="KW-1185">Reference proteome</keyword>
<feature type="region of interest" description="Disordered" evidence="5">
    <location>
        <begin position="601"/>
        <end position="665"/>
    </location>
</feature>
<feature type="compositionally biased region" description="Low complexity" evidence="5">
    <location>
        <begin position="75"/>
        <end position="87"/>
    </location>
</feature>
<feature type="compositionally biased region" description="Acidic residues" evidence="5">
    <location>
        <begin position="57"/>
        <end position="74"/>
    </location>
</feature>
<dbReference type="SUPFAM" id="SSF56112">
    <property type="entry name" value="Protein kinase-like (PK-like)"/>
    <property type="match status" value="1"/>
</dbReference>
<comment type="caution">
    <text evidence="7">The sequence shown here is derived from an EMBL/GenBank/DDBJ whole genome shotgun (WGS) entry which is preliminary data.</text>
</comment>
<dbReference type="GO" id="GO:0034045">
    <property type="term" value="C:phagophore assembly site membrane"/>
    <property type="evidence" value="ECO:0007669"/>
    <property type="project" value="UniProtKB-SubCell"/>
</dbReference>
<organism evidence="7 8">
    <name type="scientific">Niveomyces insectorum RCEF 264</name>
    <dbReference type="NCBI Taxonomy" id="1081102"/>
    <lineage>
        <taxon>Eukaryota</taxon>
        <taxon>Fungi</taxon>
        <taxon>Dikarya</taxon>
        <taxon>Ascomycota</taxon>
        <taxon>Pezizomycotina</taxon>
        <taxon>Sordariomycetes</taxon>
        <taxon>Hypocreomycetidae</taxon>
        <taxon>Hypocreales</taxon>
        <taxon>Cordycipitaceae</taxon>
        <taxon>Niveomyces</taxon>
    </lineage>
</organism>
<keyword evidence="7" id="KW-0418">Kinase</keyword>
<dbReference type="Pfam" id="PF00069">
    <property type="entry name" value="Pkinase"/>
    <property type="match status" value="1"/>
</dbReference>
<dbReference type="GO" id="GO:0005524">
    <property type="term" value="F:ATP binding"/>
    <property type="evidence" value="ECO:0007669"/>
    <property type="project" value="InterPro"/>
</dbReference>
<feature type="region of interest" description="Disordered" evidence="5">
    <location>
        <begin position="729"/>
        <end position="748"/>
    </location>
</feature>
<name>A0A162K605_9HYPO</name>
<dbReference type="GO" id="GO:0006914">
    <property type="term" value="P:autophagy"/>
    <property type="evidence" value="ECO:0007669"/>
    <property type="project" value="UniProtKB-KW"/>
</dbReference>
<dbReference type="CDD" id="cd00180">
    <property type="entry name" value="PKc"/>
    <property type="match status" value="1"/>
</dbReference>
<feature type="compositionally biased region" description="Low complexity" evidence="5">
    <location>
        <begin position="729"/>
        <end position="740"/>
    </location>
</feature>
<dbReference type="GO" id="GO:0004674">
    <property type="term" value="F:protein serine/threonine kinase activity"/>
    <property type="evidence" value="ECO:0007669"/>
    <property type="project" value="InterPro"/>
</dbReference>
<evidence type="ECO:0000256" key="2">
    <source>
        <dbReference type="ARBA" id="ARBA00022448"/>
    </source>
</evidence>
<reference evidence="7 8" key="1">
    <citation type="journal article" date="2016" name="Genome Biol. Evol.">
        <title>Divergent and convergent evolution of fungal pathogenicity.</title>
        <authorList>
            <person name="Shang Y."/>
            <person name="Xiao G."/>
            <person name="Zheng P."/>
            <person name="Cen K."/>
            <person name="Zhan S."/>
            <person name="Wang C."/>
        </authorList>
    </citation>
    <scope>NUCLEOTIDE SEQUENCE [LARGE SCALE GENOMIC DNA]</scope>
    <source>
        <strain evidence="7 8">RCEF 264</strain>
    </source>
</reference>
<evidence type="ECO:0000313" key="8">
    <source>
        <dbReference type="Proteomes" id="UP000076874"/>
    </source>
</evidence>
<dbReference type="InterPro" id="IPR000719">
    <property type="entry name" value="Prot_kinase_dom"/>
</dbReference>
<evidence type="ECO:0000259" key="6">
    <source>
        <dbReference type="PROSITE" id="PS50011"/>
    </source>
</evidence>
<feature type="compositionally biased region" description="Polar residues" evidence="5">
    <location>
        <begin position="88"/>
        <end position="102"/>
    </location>
</feature>
<gene>
    <name evidence="7" type="ORF">SPI_09243</name>
</gene>
<dbReference type="PROSITE" id="PS50011">
    <property type="entry name" value="PROTEIN_KINASE_DOM"/>
    <property type="match status" value="1"/>
</dbReference>
<dbReference type="PANTHER" id="PTHR24348">
    <property type="entry name" value="SERINE/THREONINE-PROTEIN KINASE UNC-51-RELATED"/>
    <property type="match status" value="1"/>
</dbReference>
<evidence type="ECO:0000313" key="7">
    <source>
        <dbReference type="EMBL" id="OAA53798.1"/>
    </source>
</evidence>
<dbReference type="OrthoDB" id="10252171at2759"/>
<keyword evidence="2" id="KW-0813">Transport</keyword>
<dbReference type="PROSITE" id="PS00108">
    <property type="entry name" value="PROTEIN_KINASE_ST"/>
    <property type="match status" value="1"/>
</dbReference>
<feature type="compositionally biased region" description="Low complexity" evidence="5">
    <location>
        <begin position="607"/>
        <end position="633"/>
    </location>
</feature>